<feature type="transmembrane region" description="Helical" evidence="7">
    <location>
        <begin position="133"/>
        <end position="151"/>
    </location>
</feature>
<dbReference type="PANTHER" id="PTHR32322">
    <property type="entry name" value="INNER MEMBRANE TRANSPORTER"/>
    <property type="match status" value="1"/>
</dbReference>
<evidence type="ECO:0000256" key="4">
    <source>
        <dbReference type="ARBA" id="ARBA00022692"/>
    </source>
</evidence>
<proteinExistence type="inferred from homology"/>
<reference evidence="9 10" key="1">
    <citation type="submission" date="2020-07" db="EMBL/GenBank/DDBJ databases">
        <authorList>
            <person name="Zhuang K."/>
            <person name="Ran Y."/>
        </authorList>
    </citation>
    <scope>NUCLEOTIDE SEQUENCE [LARGE SCALE GENOMIC DNA]</scope>
    <source>
        <strain evidence="9 10">WCH-YHL-001</strain>
    </source>
</reference>
<organism evidence="9 10">
    <name type="scientific">Nocardia huaxiensis</name>
    <dbReference type="NCBI Taxonomy" id="2755382"/>
    <lineage>
        <taxon>Bacteria</taxon>
        <taxon>Bacillati</taxon>
        <taxon>Actinomycetota</taxon>
        <taxon>Actinomycetes</taxon>
        <taxon>Mycobacteriales</taxon>
        <taxon>Nocardiaceae</taxon>
        <taxon>Nocardia</taxon>
    </lineage>
</organism>
<comment type="subcellular location">
    <subcellularLocation>
        <location evidence="1">Cell membrane</location>
        <topology evidence="1">Multi-pass membrane protein</topology>
    </subcellularLocation>
</comment>
<feature type="transmembrane region" description="Helical" evidence="7">
    <location>
        <begin position="163"/>
        <end position="180"/>
    </location>
</feature>
<sequence>MATMTHDTAVRGRLRTGLIIAVVSASSFGLSGALARGLMNAGWSPAAVVAVRVLVGAAVLLPFALVQLRGDWDVLRRNASLILAYGVVPVAGTQLAYFNAVAHLQVGVALLVEYTAPIAVVGWMWLRHRQRPGAATIAGGLLGLIGLVLVLDVTSGVSTNGIGMLWALGAMVGAAAYFVLSAKGEGTIPGTVLAAGGLLVGGLTLLAAGAVGIVPMHATANPVAFEDFTTPWWAVVFVLGTVTAALAYASGIVAARLLGSRMASFAALTEVLAAVLFAWALLGEAPRSIQLLGGALILIGVVAVRLGEPETAAHAEQ</sequence>
<feature type="transmembrane region" description="Helical" evidence="7">
    <location>
        <begin position="78"/>
        <end position="98"/>
    </location>
</feature>
<evidence type="ECO:0000256" key="3">
    <source>
        <dbReference type="ARBA" id="ARBA00022475"/>
    </source>
</evidence>
<dbReference type="SUPFAM" id="SSF103481">
    <property type="entry name" value="Multidrug resistance efflux transporter EmrE"/>
    <property type="match status" value="2"/>
</dbReference>
<keyword evidence="3" id="KW-1003">Cell membrane</keyword>
<evidence type="ECO:0000256" key="1">
    <source>
        <dbReference type="ARBA" id="ARBA00004651"/>
    </source>
</evidence>
<dbReference type="AlphaFoldDB" id="A0A7D6ZZH6"/>
<feature type="transmembrane region" description="Helical" evidence="7">
    <location>
        <begin position="288"/>
        <end position="307"/>
    </location>
</feature>
<feature type="domain" description="EamA" evidence="8">
    <location>
        <begin position="162"/>
        <end position="304"/>
    </location>
</feature>
<feature type="transmembrane region" description="Helical" evidence="7">
    <location>
        <begin position="262"/>
        <end position="282"/>
    </location>
</feature>
<feature type="transmembrane region" description="Helical" evidence="7">
    <location>
        <begin position="104"/>
        <end position="126"/>
    </location>
</feature>
<evidence type="ECO:0000313" key="10">
    <source>
        <dbReference type="Proteomes" id="UP000515512"/>
    </source>
</evidence>
<keyword evidence="10" id="KW-1185">Reference proteome</keyword>
<dbReference type="InterPro" id="IPR050638">
    <property type="entry name" value="AA-Vitamin_Transporters"/>
</dbReference>
<dbReference type="GO" id="GO:0005886">
    <property type="term" value="C:plasma membrane"/>
    <property type="evidence" value="ECO:0007669"/>
    <property type="project" value="UniProtKB-SubCell"/>
</dbReference>
<keyword evidence="5 7" id="KW-1133">Transmembrane helix</keyword>
<evidence type="ECO:0000256" key="5">
    <source>
        <dbReference type="ARBA" id="ARBA00022989"/>
    </source>
</evidence>
<protein>
    <submittedName>
        <fullName evidence="9">DMT family transporter</fullName>
    </submittedName>
</protein>
<dbReference type="Pfam" id="PF00892">
    <property type="entry name" value="EamA"/>
    <property type="match status" value="2"/>
</dbReference>
<comment type="similarity">
    <text evidence="2">Belongs to the EamA transporter family.</text>
</comment>
<evidence type="ECO:0000259" key="8">
    <source>
        <dbReference type="Pfam" id="PF00892"/>
    </source>
</evidence>
<feature type="transmembrane region" description="Helical" evidence="7">
    <location>
        <begin position="192"/>
        <end position="213"/>
    </location>
</feature>
<dbReference type="InterPro" id="IPR037185">
    <property type="entry name" value="EmrE-like"/>
</dbReference>
<dbReference type="KEGG" id="nhu:H0264_08880"/>
<evidence type="ECO:0000313" key="9">
    <source>
        <dbReference type="EMBL" id="QLY32349.1"/>
    </source>
</evidence>
<dbReference type="InterPro" id="IPR000620">
    <property type="entry name" value="EamA_dom"/>
</dbReference>
<accession>A0A7D6ZZH6</accession>
<evidence type="ECO:0000256" key="7">
    <source>
        <dbReference type="SAM" id="Phobius"/>
    </source>
</evidence>
<feature type="transmembrane region" description="Helical" evidence="7">
    <location>
        <begin position="12"/>
        <end position="34"/>
    </location>
</feature>
<feature type="transmembrane region" description="Helical" evidence="7">
    <location>
        <begin position="233"/>
        <end position="255"/>
    </location>
</feature>
<gene>
    <name evidence="9" type="ORF">H0264_08880</name>
</gene>
<dbReference type="PANTHER" id="PTHR32322:SF18">
    <property type="entry name" value="S-ADENOSYLMETHIONINE_S-ADENOSYLHOMOCYSTEINE TRANSPORTER"/>
    <property type="match status" value="1"/>
</dbReference>
<evidence type="ECO:0000256" key="6">
    <source>
        <dbReference type="ARBA" id="ARBA00023136"/>
    </source>
</evidence>
<evidence type="ECO:0000256" key="2">
    <source>
        <dbReference type="ARBA" id="ARBA00007362"/>
    </source>
</evidence>
<feature type="domain" description="EamA" evidence="8">
    <location>
        <begin position="16"/>
        <end position="151"/>
    </location>
</feature>
<feature type="transmembrane region" description="Helical" evidence="7">
    <location>
        <begin position="46"/>
        <end position="66"/>
    </location>
</feature>
<dbReference type="Proteomes" id="UP000515512">
    <property type="component" value="Chromosome"/>
</dbReference>
<name>A0A7D6ZZH6_9NOCA</name>
<dbReference type="RefSeq" id="WP_181583517.1">
    <property type="nucleotide sequence ID" value="NZ_CP059399.1"/>
</dbReference>
<keyword evidence="4 7" id="KW-0812">Transmembrane</keyword>
<keyword evidence="6 7" id="KW-0472">Membrane</keyword>
<dbReference type="EMBL" id="CP059399">
    <property type="protein sequence ID" value="QLY32349.1"/>
    <property type="molecule type" value="Genomic_DNA"/>
</dbReference>